<accession>A0A5P1FJW3</accession>
<evidence type="ECO:0000313" key="2">
    <source>
        <dbReference type="EMBL" id="ONK78655.1"/>
    </source>
</evidence>
<dbReference type="Gramene" id="ONK78655">
    <property type="protein sequence ID" value="ONK78655"/>
    <property type="gene ID" value="A4U43_C02F21070"/>
</dbReference>
<protein>
    <submittedName>
        <fullName evidence="2">Uncharacterized protein</fullName>
    </submittedName>
</protein>
<reference evidence="3" key="1">
    <citation type="journal article" date="2017" name="Nat. Commun.">
        <title>The asparagus genome sheds light on the origin and evolution of a young Y chromosome.</title>
        <authorList>
            <person name="Harkess A."/>
            <person name="Zhou J."/>
            <person name="Xu C."/>
            <person name="Bowers J.E."/>
            <person name="Van der Hulst R."/>
            <person name="Ayyampalayam S."/>
            <person name="Mercati F."/>
            <person name="Riccardi P."/>
            <person name="McKain M.R."/>
            <person name="Kakrana A."/>
            <person name="Tang H."/>
            <person name="Ray J."/>
            <person name="Groenendijk J."/>
            <person name="Arikit S."/>
            <person name="Mathioni S.M."/>
            <person name="Nakano M."/>
            <person name="Shan H."/>
            <person name="Telgmann-Rauber A."/>
            <person name="Kanno A."/>
            <person name="Yue Z."/>
            <person name="Chen H."/>
            <person name="Li W."/>
            <person name="Chen Y."/>
            <person name="Xu X."/>
            <person name="Zhang Y."/>
            <person name="Luo S."/>
            <person name="Chen H."/>
            <person name="Gao J."/>
            <person name="Mao Z."/>
            <person name="Pires J.C."/>
            <person name="Luo M."/>
            <person name="Kudrna D."/>
            <person name="Wing R.A."/>
            <person name="Meyers B.C."/>
            <person name="Yi K."/>
            <person name="Kong H."/>
            <person name="Lavrijsen P."/>
            <person name="Sunseri F."/>
            <person name="Falavigna A."/>
            <person name="Ye Y."/>
            <person name="Leebens-Mack J.H."/>
            <person name="Chen G."/>
        </authorList>
    </citation>
    <scope>NUCLEOTIDE SEQUENCE [LARGE SCALE GENOMIC DNA]</scope>
    <source>
        <strain evidence="3">cv. DH0086</strain>
    </source>
</reference>
<evidence type="ECO:0000313" key="3">
    <source>
        <dbReference type="Proteomes" id="UP000243459"/>
    </source>
</evidence>
<gene>
    <name evidence="2" type="ORF">A4U43_C02F21070</name>
</gene>
<organism evidence="2 3">
    <name type="scientific">Asparagus officinalis</name>
    <name type="common">Garden asparagus</name>
    <dbReference type="NCBI Taxonomy" id="4686"/>
    <lineage>
        <taxon>Eukaryota</taxon>
        <taxon>Viridiplantae</taxon>
        <taxon>Streptophyta</taxon>
        <taxon>Embryophyta</taxon>
        <taxon>Tracheophyta</taxon>
        <taxon>Spermatophyta</taxon>
        <taxon>Magnoliopsida</taxon>
        <taxon>Liliopsida</taxon>
        <taxon>Asparagales</taxon>
        <taxon>Asparagaceae</taxon>
        <taxon>Asparagoideae</taxon>
        <taxon>Asparagus</taxon>
    </lineage>
</organism>
<feature type="region of interest" description="Disordered" evidence="1">
    <location>
        <begin position="1"/>
        <end position="37"/>
    </location>
</feature>
<keyword evidence="3" id="KW-1185">Reference proteome</keyword>
<dbReference type="AlphaFoldDB" id="A0A5P1FJW3"/>
<name>A0A5P1FJW3_ASPOF</name>
<evidence type="ECO:0000256" key="1">
    <source>
        <dbReference type="SAM" id="MobiDB-lite"/>
    </source>
</evidence>
<dbReference type="EMBL" id="CM007382">
    <property type="protein sequence ID" value="ONK78655.1"/>
    <property type="molecule type" value="Genomic_DNA"/>
</dbReference>
<proteinExistence type="predicted"/>
<sequence>MSASKAGGMSEAKRVVGRAEEEEEGRGMQGGGRPGCLSRLMGTSATRWLVDEGGGGVSAPAGFCGSGVALPSARASQKALWVMKLSLLHRFSARIRA</sequence>
<dbReference type="Proteomes" id="UP000243459">
    <property type="component" value="Chromosome 2"/>
</dbReference>